<dbReference type="SUPFAM" id="SSF50346">
    <property type="entry name" value="PRC-barrel domain"/>
    <property type="match status" value="1"/>
</dbReference>
<evidence type="ECO:0000313" key="2">
    <source>
        <dbReference type="Proteomes" id="UP000008229"/>
    </source>
</evidence>
<evidence type="ECO:0000313" key="1">
    <source>
        <dbReference type="EMBL" id="ADB48650.1"/>
    </source>
</evidence>
<reference evidence="2" key="2">
    <citation type="submission" date="2010-01" db="EMBL/GenBank/DDBJ databases">
        <title>The complete genome of Conexibacter woesei DSM 14684.</title>
        <authorList>
            <consortium name="US DOE Joint Genome Institute (JGI-PGF)"/>
            <person name="Lucas S."/>
            <person name="Copeland A."/>
            <person name="Lapidus A."/>
            <person name="Glavina del Rio T."/>
            <person name="Dalin E."/>
            <person name="Tice H."/>
            <person name="Bruce D."/>
            <person name="Goodwin L."/>
            <person name="Pitluck S."/>
            <person name="Kyrpides N."/>
            <person name="Mavromatis K."/>
            <person name="Ivanova N."/>
            <person name="Mikhailova N."/>
            <person name="Chertkov O."/>
            <person name="Brettin T."/>
            <person name="Detter J.C."/>
            <person name="Han C."/>
            <person name="Larimer F."/>
            <person name="Land M."/>
            <person name="Hauser L."/>
            <person name="Markowitz V."/>
            <person name="Cheng J.-F."/>
            <person name="Hugenholtz P."/>
            <person name="Woyke T."/>
            <person name="Wu D."/>
            <person name="Pukall R."/>
            <person name="Steenblock K."/>
            <person name="Schneider S."/>
            <person name="Klenk H.-P."/>
            <person name="Eisen J.A."/>
        </authorList>
    </citation>
    <scope>NUCLEOTIDE SEQUENCE [LARGE SCALE GENOMIC DNA]</scope>
    <source>
        <strain evidence="2">DSM 14684 / CIP 108061 / JCM 11494 / NBRC 100937 / ID131577</strain>
    </source>
</reference>
<dbReference type="Proteomes" id="UP000008229">
    <property type="component" value="Chromosome"/>
</dbReference>
<organism evidence="1 2">
    <name type="scientific">Conexibacter woesei (strain DSM 14684 / CCUG 47730 / CIP 108061 / JCM 11494 / NBRC 100937 / ID131577)</name>
    <dbReference type="NCBI Taxonomy" id="469383"/>
    <lineage>
        <taxon>Bacteria</taxon>
        <taxon>Bacillati</taxon>
        <taxon>Actinomycetota</taxon>
        <taxon>Thermoleophilia</taxon>
        <taxon>Solirubrobacterales</taxon>
        <taxon>Conexibacteraceae</taxon>
        <taxon>Conexibacter</taxon>
    </lineage>
</organism>
<name>D3F572_CONWI</name>
<dbReference type="OrthoDB" id="5117037at2"/>
<protein>
    <submittedName>
        <fullName evidence="1">Uncharacterized protein</fullName>
    </submittedName>
</protein>
<dbReference type="HOGENOM" id="CLU_2116841_0_0_11"/>
<dbReference type="KEGG" id="cwo:Cwoe_0214"/>
<dbReference type="InterPro" id="IPR011033">
    <property type="entry name" value="PRC_barrel-like_sf"/>
</dbReference>
<dbReference type="AlphaFoldDB" id="D3F572"/>
<proteinExistence type="predicted"/>
<dbReference type="eggNOG" id="ENOG5031NNY">
    <property type="taxonomic scope" value="Bacteria"/>
</dbReference>
<accession>D3F572</accession>
<dbReference type="STRING" id="469383.Cwoe_0214"/>
<dbReference type="RefSeq" id="WP_012931703.1">
    <property type="nucleotide sequence ID" value="NC_013739.1"/>
</dbReference>
<keyword evidence="2" id="KW-1185">Reference proteome</keyword>
<gene>
    <name evidence="1" type="ordered locus">Cwoe_0214</name>
</gene>
<sequence length="114" mass="12620">MSGEHDDGVAVSYKALRRGTRVRGSDGAEVGKVHRVQDNVRENIFDGIVVETRAGKRFVDAPEVAHIAERAVTLTIPAADVAALPVPRSRLAQRMEQARVVRRARRAARDIRDR</sequence>
<reference evidence="1 2" key="1">
    <citation type="journal article" date="2010" name="Stand. Genomic Sci.">
        <title>Complete genome sequence of Conexibacter woesei type strain (ID131577).</title>
        <authorList>
            <person name="Pukall R."/>
            <person name="Lapidus A."/>
            <person name="Glavina Del Rio T."/>
            <person name="Copeland A."/>
            <person name="Tice H."/>
            <person name="Cheng J.-F."/>
            <person name="Lucas S."/>
            <person name="Chen F."/>
            <person name="Nolan M."/>
            <person name="Bruce D."/>
            <person name="Goodwin L."/>
            <person name="Pitluck S."/>
            <person name="Mavromatis K."/>
            <person name="Ivanova N."/>
            <person name="Ovchinnikova G."/>
            <person name="Pati A."/>
            <person name="Chen A."/>
            <person name="Palaniappan K."/>
            <person name="Land M."/>
            <person name="Hauser L."/>
            <person name="Chang Y.-J."/>
            <person name="Jeffries C.D."/>
            <person name="Chain P."/>
            <person name="Meincke L."/>
            <person name="Sims D."/>
            <person name="Brettin T."/>
            <person name="Detter J.C."/>
            <person name="Rohde M."/>
            <person name="Goeker M."/>
            <person name="Bristow J."/>
            <person name="Eisen J.A."/>
            <person name="Markowitz V."/>
            <person name="Kyrpides N.C."/>
            <person name="Klenk H.-P."/>
            <person name="Hugenholtz P."/>
        </authorList>
    </citation>
    <scope>NUCLEOTIDE SEQUENCE [LARGE SCALE GENOMIC DNA]</scope>
    <source>
        <strain evidence="2">DSM 14684 / CIP 108061 / JCM 11494 / NBRC 100937 / ID131577</strain>
    </source>
</reference>
<dbReference type="EMBL" id="CP001854">
    <property type="protein sequence ID" value="ADB48650.1"/>
    <property type="molecule type" value="Genomic_DNA"/>
</dbReference>